<dbReference type="InterPro" id="IPR042652">
    <property type="entry name" value="CACUL1"/>
</dbReference>
<name>A0A2J7PJM3_9NEOP</name>
<dbReference type="PANTHER" id="PTHR46636">
    <property type="entry name" value="CDK2-ASSOCIATED AND CULLIN DOMAIN-CONTAINING PROTEIN 1"/>
    <property type="match status" value="1"/>
</dbReference>
<dbReference type="AlphaFoldDB" id="A0A2J7PJM3"/>
<dbReference type="InterPro" id="IPR016159">
    <property type="entry name" value="Cullin_repeat-like_dom_sf"/>
</dbReference>
<dbReference type="InParanoid" id="A0A2J7PJM3"/>
<proteinExistence type="inferred from homology"/>
<comment type="caution">
    <text evidence="4">The sequence shown here is derived from an EMBL/GenBank/DDBJ whole genome shotgun (WGS) entry which is preliminary data.</text>
</comment>
<dbReference type="PANTHER" id="PTHR46636:SF1">
    <property type="entry name" value="CDK2-ASSOCIATED AND CULLIN DOMAIN-CONTAINING PROTEIN 1"/>
    <property type="match status" value="1"/>
</dbReference>
<evidence type="ECO:0000256" key="1">
    <source>
        <dbReference type="ARBA" id="ARBA00006019"/>
    </source>
</evidence>
<evidence type="ECO:0000313" key="5">
    <source>
        <dbReference type="Proteomes" id="UP000235965"/>
    </source>
</evidence>
<dbReference type="EMBL" id="NEVH01024946">
    <property type="protein sequence ID" value="PNF16531.1"/>
    <property type="molecule type" value="Genomic_DNA"/>
</dbReference>
<dbReference type="GO" id="GO:0031625">
    <property type="term" value="F:ubiquitin protein ligase binding"/>
    <property type="evidence" value="ECO:0007669"/>
    <property type="project" value="InterPro"/>
</dbReference>
<dbReference type="GO" id="GO:0019901">
    <property type="term" value="F:protein kinase binding"/>
    <property type="evidence" value="ECO:0007669"/>
    <property type="project" value="TreeGrafter"/>
</dbReference>
<dbReference type="Proteomes" id="UP000235965">
    <property type="component" value="Unassembled WGS sequence"/>
</dbReference>
<comment type="similarity">
    <text evidence="1">Belongs to the cullin family.</text>
</comment>
<reference evidence="4 5" key="1">
    <citation type="submission" date="2017-12" db="EMBL/GenBank/DDBJ databases">
        <title>Hemimetabolous genomes reveal molecular basis of termite eusociality.</title>
        <authorList>
            <person name="Harrison M.C."/>
            <person name="Jongepier E."/>
            <person name="Robertson H.M."/>
            <person name="Arning N."/>
            <person name="Bitard-Feildel T."/>
            <person name="Chao H."/>
            <person name="Childers C.P."/>
            <person name="Dinh H."/>
            <person name="Doddapaneni H."/>
            <person name="Dugan S."/>
            <person name="Gowin J."/>
            <person name="Greiner C."/>
            <person name="Han Y."/>
            <person name="Hu H."/>
            <person name="Hughes D.S.T."/>
            <person name="Huylmans A.-K."/>
            <person name="Kemena C."/>
            <person name="Kremer L.P.M."/>
            <person name="Lee S.L."/>
            <person name="Lopez-Ezquerra A."/>
            <person name="Mallet L."/>
            <person name="Monroy-Kuhn J.M."/>
            <person name="Moser A."/>
            <person name="Murali S.C."/>
            <person name="Muzny D.M."/>
            <person name="Otani S."/>
            <person name="Piulachs M.-D."/>
            <person name="Poelchau M."/>
            <person name="Qu J."/>
            <person name="Schaub F."/>
            <person name="Wada-Katsumata A."/>
            <person name="Worley K.C."/>
            <person name="Xie Q."/>
            <person name="Ylla G."/>
            <person name="Poulsen M."/>
            <person name="Gibbs R.A."/>
            <person name="Schal C."/>
            <person name="Richards S."/>
            <person name="Belles X."/>
            <person name="Korb J."/>
            <person name="Bornberg-Bauer E."/>
        </authorList>
    </citation>
    <scope>NUCLEOTIDE SEQUENCE [LARGE SCALE GENOMIC DNA]</scope>
    <source>
        <tissue evidence="4">Whole body</tissue>
    </source>
</reference>
<dbReference type="GO" id="GO:0000082">
    <property type="term" value="P:G1/S transition of mitotic cell cycle"/>
    <property type="evidence" value="ECO:0007669"/>
    <property type="project" value="TreeGrafter"/>
</dbReference>
<feature type="domain" description="Cullin N-terminal" evidence="3">
    <location>
        <begin position="6"/>
        <end position="148"/>
    </location>
</feature>
<dbReference type="OrthoDB" id="8172509at2759"/>
<evidence type="ECO:0000313" key="4">
    <source>
        <dbReference type="EMBL" id="PNF16531.1"/>
    </source>
</evidence>
<protein>
    <recommendedName>
        <fullName evidence="3">Cullin N-terminal domain-containing protein</fullName>
    </recommendedName>
</protein>
<dbReference type="Gene3D" id="1.20.1310.10">
    <property type="entry name" value="Cullin Repeats"/>
    <property type="match status" value="1"/>
</dbReference>
<sequence length="255" mass="28873">KYTGYWSVVSKAVEQILQSTLVTRVSFEQMYSIVYKSVCDGFSEKMYADLLGQCSRHLEHVDHSLHTHKQESDQQQDGDMTKFIMFFHEALESYLSAVQQITPIFAYMNKFYVEVTLRTSLQVQLLDLFRQKVADSRMDTIMGSIEDLLERPFALSPAAMSLLFRNLHCIGRGDYGRRYPKLFSRYVPGILPPMLESDIAAHIAETHELQSRLLAQGGAGAMQQGQKRRGDDDNYGPTFCAAVASQQQSAVPPDV</sequence>
<gene>
    <name evidence="4" type="ORF">B7P43_G07199</name>
</gene>
<dbReference type="InterPro" id="IPR001373">
    <property type="entry name" value="Cullin_N"/>
</dbReference>
<evidence type="ECO:0000259" key="3">
    <source>
        <dbReference type="Pfam" id="PF00888"/>
    </source>
</evidence>
<dbReference type="SUPFAM" id="SSF74788">
    <property type="entry name" value="Cullin repeat-like"/>
    <property type="match status" value="1"/>
</dbReference>
<dbReference type="Pfam" id="PF00888">
    <property type="entry name" value="Cullin"/>
    <property type="match status" value="1"/>
</dbReference>
<dbReference type="STRING" id="105785.A0A2J7PJM3"/>
<feature type="non-terminal residue" evidence="4">
    <location>
        <position position="1"/>
    </location>
</feature>
<dbReference type="GO" id="GO:0006511">
    <property type="term" value="P:ubiquitin-dependent protein catabolic process"/>
    <property type="evidence" value="ECO:0007669"/>
    <property type="project" value="InterPro"/>
</dbReference>
<evidence type="ECO:0000256" key="2">
    <source>
        <dbReference type="SAM" id="MobiDB-lite"/>
    </source>
</evidence>
<organism evidence="4 5">
    <name type="scientific">Cryptotermes secundus</name>
    <dbReference type="NCBI Taxonomy" id="105785"/>
    <lineage>
        <taxon>Eukaryota</taxon>
        <taxon>Metazoa</taxon>
        <taxon>Ecdysozoa</taxon>
        <taxon>Arthropoda</taxon>
        <taxon>Hexapoda</taxon>
        <taxon>Insecta</taxon>
        <taxon>Pterygota</taxon>
        <taxon>Neoptera</taxon>
        <taxon>Polyneoptera</taxon>
        <taxon>Dictyoptera</taxon>
        <taxon>Blattodea</taxon>
        <taxon>Blattoidea</taxon>
        <taxon>Termitoidae</taxon>
        <taxon>Kalotermitidae</taxon>
        <taxon>Cryptotermitinae</taxon>
        <taxon>Cryptotermes</taxon>
    </lineage>
</organism>
<feature type="region of interest" description="Disordered" evidence="2">
    <location>
        <begin position="217"/>
        <end position="238"/>
    </location>
</feature>
<accession>A0A2J7PJM3</accession>
<keyword evidence="5" id="KW-1185">Reference proteome</keyword>